<dbReference type="GO" id="GO:0046872">
    <property type="term" value="F:metal ion binding"/>
    <property type="evidence" value="ECO:0007669"/>
    <property type="project" value="UniProtKB-UniRule"/>
</dbReference>
<dbReference type="NCBIfam" id="TIGR00087">
    <property type="entry name" value="surE"/>
    <property type="match status" value="1"/>
</dbReference>
<comment type="catalytic activity">
    <reaction evidence="1 5">
        <text>a ribonucleoside 5'-phosphate + H2O = a ribonucleoside + phosphate</text>
        <dbReference type="Rhea" id="RHEA:12484"/>
        <dbReference type="ChEBI" id="CHEBI:15377"/>
        <dbReference type="ChEBI" id="CHEBI:18254"/>
        <dbReference type="ChEBI" id="CHEBI:43474"/>
        <dbReference type="ChEBI" id="CHEBI:58043"/>
        <dbReference type="EC" id="3.1.3.5"/>
    </reaction>
</comment>
<evidence type="ECO:0000259" key="6">
    <source>
        <dbReference type="Pfam" id="PF01975"/>
    </source>
</evidence>
<keyword evidence="5" id="KW-0547">Nucleotide-binding</keyword>
<comment type="caution">
    <text evidence="7">The sequence shown here is derived from an EMBL/GenBank/DDBJ whole genome shotgun (WGS) entry which is preliminary data.</text>
</comment>
<evidence type="ECO:0000313" key="8">
    <source>
        <dbReference type="Proteomes" id="UP000824267"/>
    </source>
</evidence>
<evidence type="ECO:0000256" key="3">
    <source>
        <dbReference type="ARBA" id="ARBA00022723"/>
    </source>
</evidence>
<dbReference type="HAMAP" id="MF_00060">
    <property type="entry name" value="SurE"/>
    <property type="match status" value="1"/>
</dbReference>
<reference evidence="7" key="1">
    <citation type="journal article" date="2021" name="PeerJ">
        <title>Extensive microbial diversity within the chicken gut microbiome revealed by metagenomics and culture.</title>
        <authorList>
            <person name="Gilroy R."/>
            <person name="Ravi A."/>
            <person name="Getino M."/>
            <person name="Pursley I."/>
            <person name="Horton D.L."/>
            <person name="Alikhan N.F."/>
            <person name="Baker D."/>
            <person name="Gharbi K."/>
            <person name="Hall N."/>
            <person name="Watson M."/>
            <person name="Adriaenssens E.M."/>
            <person name="Foster-Nyarko E."/>
            <person name="Jarju S."/>
            <person name="Secka A."/>
            <person name="Antonio M."/>
            <person name="Oren A."/>
            <person name="Chaudhuri R.R."/>
            <person name="La Ragione R."/>
            <person name="Hildebrand F."/>
            <person name="Pallen M.J."/>
        </authorList>
    </citation>
    <scope>NUCLEOTIDE SEQUENCE</scope>
    <source>
        <strain evidence="7">Gambia16-930</strain>
    </source>
</reference>
<comment type="function">
    <text evidence="5">Nucleotidase that shows phosphatase activity on nucleoside 5'-monophosphates.</text>
</comment>
<evidence type="ECO:0000313" key="7">
    <source>
        <dbReference type="EMBL" id="HIW87909.1"/>
    </source>
</evidence>
<dbReference type="Pfam" id="PF01975">
    <property type="entry name" value="SurE"/>
    <property type="match status" value="1"/>
</dbReference>
<dbReference type="InterPro" id="IPR002828">
    <property type="entry name" value="SurE-like_Pase/nucleotidase"/>
</dbReference>
<keyword evidence="4 5" id="KW-0378">Hydrolase</keyword>
<dbReference type="GO" id="GO:0000166">
    <property type="term" value="F:nucleotide binding"/>
    <property type="evidence" value="ECO:0007669"/>
    <property type="project" value="UniProtKB-KW"/>
</dbReference>
<comment type="subcellular location">
    <subcellularLocation>
        <location evidence="5">Cytoplasm</location>
    </subcellularLocation>
</comment>
<feature type="binding site" evidence="5">
    <location>
        <position position="13"/>
    </location>
    <ligand>
        <name>a divalent metal cation</name>
        <dbReference type="ChEBI" id="CHEBI:60240"/>
    </ligand>
</feature>
<name>A0A9D1RHT7_9BACT</name>
<feature type="binding site" evidence="5">
    <location>
        <position position="100"/>
    </location>
    <ligand>
        <name>a divalent metal cation</name>
        <dbReference type="ChEBI" id="CHEBI:60240"/>
    </ligand>
</feature>
<dbReference type="EC" id="3.1.3.5" evidence="5"/>
<keyword evidence="5" id="KW-0963">Cytoplasm</keyword>
<dbReference type="PANTHER" id="PTHR30457">
    <property type="entry name" value="5'-NUCLEOTIDASE SURE"/>
    <property type="match status" value="1"/>
</dbReference>
<accession>A0A9D1RHT7</accession>
<feature type="domain" description="Survival protein SurE-like phosphatase/nucleotidase" evidence="6">
    <location>
        <begin position="7"/>
        <end position="191"/>
    </location>
</feature>
<dbReference type="Gene3D" id="3.40.1210.10">
    <property type="entry name" value="Survival protein SurE-like phosphatase/nucleotidase"/>
    <property type="match status" value="1"/>
</dbReference>
<evidence type="ECO:0000256" key="5">
    <source>
        <dbReference type="HAMAP-Rule" id="MF_00060"/>
    </source>
</evidence>
<evidence type="ECO:0000256" key="4">
    <source>
        <dbReference type="ARBA" id="ARBA00022801"/>
    </source>
</evidence>
<dbReference type="GO" id="GO:0008253">
    <property type="term" value="F:5'-nucleotidase activity"/>
    <property type="evidence" value="ECO:0007669"/>
    <property type="project" value="UniProtKB-UniRule"/>
</dbReference>
<feature type="binding site" evidence="5">
    <location>
        <position position="43"/>
    </location>
    <ligand>
        <name>a divalent metal cation</name>
        <dbReference type="ChEBI" id="CHEBI:60240"/>
    </ligand>
</feature>
<protein>
    <recommendedName>
        <fullName evidence="5">5'-nucleotidase SurE</fullName>
        <ecNumber evidence="5">3.1.3.5</ecNumber>
    </recommendedName>
    <alternativeName>
        <fullName evidence="5">Nucleoside 5'-monophosphate phosphohydrolase</fullName>
    </alternativeName>
</protein>
<reference evidence="7" key="2">
    <citation type="submission" date="2021-04" db="EMBL/GenBank/DDBJ databases">
        <authorList>
            <person name="Gilroy R."/>
        </authorList>
    </citation>
    <scope>NUCLEOTIDE SEQUENCE</scope>
    <source>
        <strain evidence="7">Gambia16-930</strain>
    </source>
</reference>
<dbReference type="EMBL" id="DXGG01000204">
    <property type="protein sequence ID" value="HIW87909.1"/>
    <property type="molecule type" value="Genomic_DNA"/>
</dbReference>
<sequence>MKERPLIFVTNDDSYFSKGISVLIKLMMEFGDVVVIAPKEEMSGKSHSITSMEPIRIRLFEEKKGYNGYILSGTPVDCVKMASNRILKERKPNLLVAGINHGSNASVNTIYSGTMAAVFEGCAEGIPSVGFSIDSSDKQADFSFCEKYIREICSEILNKGLDNGICLNVNFPAGEIKGLKVCKQAKAYWQEDMVEYVSPHGGRFYMLSGVYHCLDDSPEADYNCLQEGYATMVPMHIDFTDYSSMDKIKNRFENVQKK</sequence>
<feature type="binding site" evidence="5">
    <location>
        <position position="12"/>
    </location>
    <ligand>
        <name>a divalent metal cation</name>
        <dbReference type="ChEBI" id="CHEBI:60240"/>
    </ligand>
</feature>
<comment type="similarity">
    <text evidence="2 5">Belongs to the SurE nucleotidase family.</text>
</comment>
<evidence type="ECO:0000256" key="2">
    <source>
        <dbReference type="ARBA" id="ARBA00011062"/>
    </source>
</evidence>
<dbReference type="SUPFAM" id="SSF64167">
    <property type="entry name" value="SurE-like"/>
    <property type="match status" value="1"/>
</dbReference>
<dbReference type="Proteomes" id="UP000824267">
    <property type="component" value="Unassembled WGS sequence"/>
</dbReference>
<evidence type="ECO:0000256" key="1">
    <source>
        <dbReference type="ARBA" id="ARBA00000815"/>
    </source>
</evidence>
<proteinExistence type="inferred from homology"/>
<organism evidence="7 8">
    <name type="scientific">Candidatus Onthomorpha intestinigallinarum</name>
    <dbReference type="NCBI Taxonomy" id="2840880"/>
    <lineage>
        <taxon>Bacteria</taxon>
        <taxon>Pseudomonadati</taxon>
        <taxon>Bacteroidota</taxon>
        <taxon>Bacteroidia</taxon>
        <taxon>Bacteroidales</taxon>
        <taxon>Candidatus Onthomorpha</taxon>
    </lineage>
</organism>
<dbReference type="PANTHER" id="PTHR30457:SF0">
    <property type="entry name" value="PHOSPHATASE, PUTATIVE (AFU_ORTHOLOGUE AFUA_4G01070)-RELATED"/>
    <property type="match status" value="1"/>
</dbReference>
<dbReference type="AlphaFoldDB" id="A0A9D1RHT7"/>
<dbReference type="InterPro" id="IPR036523">
    <property type="entry name" value="SurE-like_sf"/>
</dbReference>
<keyword evidence="3 5" id="KW-0479">Metal-binding</keyword>
<dbReference type="InterPro" id="IPR030048">
    <property type="entry name" value="SurE"/>
</dbReference>
<gene>
    <name evidence="5 7" type="primary">surE</name>
    <name evidence="7" type="ORF">IAC47_06520</name>
</gene>
<comment type="cofactor">
    <cofactor evidence="5">
        <name>a divalent metal cation</name>
        <dbReference type="ChEBI" id="CHEBI:60240"/>
    </cofactor>
    <text evidence="5">Binds 1 divalent metal cation per subunit.</text>
</comment>
<dbReference type="GO" id="GO:0005737">
    <property type="term" value="C:cytoplasm"/>
    <property type="evidence" value="ECO:0007669"/>
    <property type="project" value="UniProtKB-SubCell"/>
</dbReference>